<dbReference type="Proteomes" id="UP001620626">
    <property type="component" value="Unassembled WGS sequence"/>
</dbReference>
<dbReference type="EMBL" id="JBICBT010000359">
    <property type="protein sequence ID" value="KAL3116384.1"/>
    <property type="molecule type" value="Genomic_DNA"/>
</dbReference>
<dbReference type="Gene3D" id="2.60.120.920">
    <property type="match status" value="1"/>
</dbReference>
<feature type="domain" description="B30.2/SPRY" evidence="2">
    <location>
        <begin position="178"/>
        <end position="372"/>
    </location>
</feature>
<dbReference type="InterPro" id="IPR003877">
    <property type="entry name" value="SPRY_dom"/>
</dbReference>
<dbReference type="SMART" id="SM00449">
    <property type="entry name" value="SPRY"/>
    <property type="match status" value="1"/>
</dbReference>
<dbReference type="CDD" id="cd12885">
    <property type="entry name" value="SPRY_RanBP_like"/>
    <property type="match status" value="1"/>
</dbReference>
<name>A0ABD2LMH9_9BILA</name>
<feature type="compositionally biased region" description="Basic and acidic residues" evidence="1">
    <location>
        <begin position="102"/>
        <end position="111"/>
    </location>
</feature>
<comment type="caution">
    <text evidence="3">The sequence shown here is derived from an EMBL/GenBank/DDBJ whole genome shotgun (WGS) entry which is preliminary data.</text>
</comment>
<feature type="compositionally biased region" description="Acidic residues" evidence="1">
    <location>
        <begin position="85"/>
        <end position="101"/>
    </location>
</feature>
<gene>
    <name evidence="3" type="ORF">niasHT_002467</name>
</gene>
<organism evidence="3 4">
    <name type="scientific">Heterodera trifolii</name>
    <dbReference type="NCBI Taxonomy" id="157864"/>
    <lineage>
        <taxon>Eukaryota</taxon>
        <taxon>Metazoa</taxon>
        <taxon>Ecdysozoa</taxon>
        <taxon>Nematoda</taxon>
        <taxon>Chromadorea</taxon>
        <taxon>Rhabditida</taxon>
        <taxon>Tylenchina</taxon>
        <taxon>Tylenchomorpha</taxon>
        <taxon>Tylenchoidea</taxon>
        <taxon>Heteroderidae</taxon>
        <taxon>Heteroderinae</taxon>
        <taxon>Heterodera</taxon>
    </lineage>
</organism>
<protein>
    <recommendedName>
        <fullName evidence="2">B30.2/SPRY domain-containing protein</fullName>
    </recommendedName>
</protein>
<evidence type="ECO:0000256" key="1">
    <source>
        <dbReference type="SAM" id="MobiDB-lite"/>
    </source>
</evidence>
<evidence type="ECO:0000313" key="3">
    <source>
        <dbReference type="EMBL" id="KAL3116384.1"/>
    </source>
</evidence>
<sequence>MENVSNLRHTTAHYEEEAEKGLGKSTTRRRTNLNRNVLLQCLRCFSQYQSEYYDKDNREASESSQTTEPSVASSEVFGQDGYGMNDDEFSLDDEEEEDEQQEDRKTPTKDVSEDHLKAILERIGEIEKQQQQQSIATAGQLSKILEKIGELEKQNENTDKAAEERFLQSQNDQKKILEKISEMEKQTQKKVFLKFQENCWDSFACHNGIEISGDKSLIVHHKGNPSVWRSVFAKYPIVLNKHLFDFFYYEISVQKKEKSNWVMFGFAVKQQTKLDRAIHCEKGTYAFTSYGEIWINGHEKGTNGQYSYGVGDTVGIAVNSTSRQMIFTKNGLRLDTSDFLVAPSFADGSFYPFVSLCAFDDKIKANFGPYFTI</sequence>
<feature type="region of interest" description="Disordered" evidence="1">
    <location>
        <begin position="1"/>
        <end position="29"/>
    </location>
</feature>
<accession>A0ABD2LMH9</accession>
<dbReference type="InterPro" id="IPR013320">
    <property type="entry name" value="ConA-like_dom_sf"/>
</dbReference>
<evidence type="ECO:0000259" key="2">
    <source>
        <dbReference type="PROSITE" id="PS50188"/>
    </source>
</evidence>
<feature type="compositionally biased region" description="Basic and acidic residues" evidence="1">
    <location>
        <begin position="12"/>
        <end position="22"/>
    </location>
</feature>
<feature type="region of interest" description="Disordered" evidence="1">
    <location>
        <begin position="56"/>
        <end position="111"/>
    </location>
</feature>
<keyword evidence="4" id="KW-1185">Reference proteome</keyword>
<dbReference type="Pfam" id="PF00622">
    <property type="entry name" value="SPRY"/>
    <property type="match status" value="1"/>
</dbReference>
<dbReference type="PROSITE" id="PS50188">
    <property type="entry name" value="B302_SPRY"/>
    <property type="match status" value="1"/>
</dbReference>
<dbReference type="InterPro" id="IPR043136">
    <property type="entry name" value="B30.2/SPRY_sf"/>
</dbReference>
<dbReference type="AlphaFoldDB" id="A0ABD2LMH9"/>
<proteinExistence type="predicted"/>
<dbReference type="InterPro" id="IPR001870">
    <property type="entry name" value="B30.2/SPRY"/>
</dbReference>
<feature type="compositionally biased region" description="Polar residues" evidence="1">
    <location>
        <begin position="62"/>
        <end position="73"/>
    </location>
</feature>
<dbReference type="SUPFAM" id="SSF49899">
    <property type="entry name" value="Concanavalin A-like lectins/glucanases"/>
    <property type="match status" value="1"/>
</dbReference>
<dbReference type="InterPro" id="IPR044736">
    <property type="entry name" value="Gid1/RanBPM/SPLA_SPRY"/>
</dbReference>
<reference evidence="3 4" key="1">
    <citation type="submission" date="2024-10" db="EMBL/GenBank/DDBJ databases">
        <authorList>
            <person name="Kim D."/>
        </authorList>
    </citation>
    <scope>NUCLEOTIDE SEQUENCE [LARGE SCALE GENOMIC DNA]</scope>
    <source>
        <strain evidence="3">BH-2024</strain>
    </source>
</reference>
<evidence type="ECO:0000313" key="4">
    <source>
        <dbReference type="Proteomes" id="UP001620626"/>
    </source>
</evidence>